<evidence type="ECO:0000313" key="1">
    <source>
        <dbReference type="EMBL" id="ARJ43017.1"/>
    </source>
</evidence>
<evidence type="ECO:0000313" key="2">
    <source>
        <dbReference type="Proteomes" id="UP000192900"/>
    </source>
</evidence>
<name>A0A1W6B7G4_9GAMM</name>
<keyword evidence="2" id="KW-1185">Reference proteome</keyword>
<dbReference type="KEGG" id="palh:B1H58_13920"/>
<accession>A0A1W6B7G4</accession>
<dbReference type="RefSeq" id="WP_085071069.1">
    <property type="nucleotide sequence ID" value="NZ_CP019706.1"/>
</dbReference>
<dbReference type="OrthoDB" id="6520322at2"/>
<reference evidence="1 2" key="1">
    <citation type="submission" date="2017-02" db="EMBL/GenBank/DDBJ databases">
        <title>Complete genome sequence of the drought resistance-promoting endophyte Pantoea alhagi LTYR-11Z.</title>
        <authorList>
            <person name="Zhang L."/>
        </authorList>
    </citation>
    <scope>NUCLEOTIDE SEQUENCE [LARGE SCALE GENOMIC DNA]</scope>
    <source>
        <strain evidence="1 2">LTYR-11Z</strain>
    </source>
</reference>
<dbReference type="Proteomes" id="UP000192900">
    <property type="component" value="Chromosome"/>
</dbReference>
<organism evidence="1 2">
    <name type="scientific">Pantoea alhagi</name>
    <dbReference type="NCBI Taxonomy" id="1891675"/>
    <lineage>
        <taxon>Bacteria</taxon>
        <taxon>Pseudomonadati</taxon>
        <taxon>Pseudomonadota</taxon>
        <taxon>Gammaproteobacteria</taxon>
        <taxon>Enterobacterales</taxon>
        <taxon>Erwiniaceae</taxon>
        <taxon>Pantoea</taxon>
    </lineage>
</organism>
<dbReference type="EMBL" id="CP019706">
    <property type="protein sequence ID" value="ARJ43017.1"/>
    <property type="molecule type" value="Genomic_DNA"/>
</dbReference>
<gene>
    <name evidence="1" type="ORF">B1H58_13920</name>
</gene>
<dbReference type="AlphaFoldDB" id="A0A1W6B7G4"/>
<proteinExistence type="predicted"/>
<sequence length="68" mass="7673">MAAVKAKNIQDTEALLHSGVNKVELDWEIDSDDFFHLASHWCERGAKITRSQHHFVLSVKGFAIPPND</sequence>
<protein>
    <submittedName>
        <fullName evidence="1">Uncharacterized protein</fullName>
    </submittedName>
</protein>